<organism evidence="2 3">
    <name type="scientific">Roseibium denhamense</name>
    <dbReference type="NCBI Taxonomy" id="76305"/>
    <lineage>
        <taxon>Bacteria</taxon>
        <taxon>Pseudomonadati</taxon>
        <taxon>Pseudomonadota</taxon>
        <taxon>Alphaproteobacteria</taxon>
        <taxon>Hyphomicrobiales</taxon>
        <taxon>Stappiaceae</taxon>
        <taxon>Roseibium</taxon>
    </lineage>
</organism>
<dbReference type="InterPro" id="IPR000073">
    <property type="entry name" value="AB_hydrolase_1"/>
</dbReference>
<evidence type="ECO:0000259" key="1">
    <source>
        <dbReference type="Pfam" id="PF00561"/>
    </source>
</evidence>
<feature type="domain" description="AB hydrolase-1" evidence="1">
    <location>
        <begin position="33"/>
        <end position="288"/>
    </location>
</feature>
<dbReference type="EMBL" id="FXTT01000003">
    <property type="protein sequence ID" value="SMP24742.1"/>
    <property type="molecule type" value="Genomic_DNA"/>
</dbReference>
<dbReference type="PANTHER" id="PTHR43329">
    <property type="entry name" value="EPOXIDE HYDROLASE"/>
    <property type="match status" value="1"/>
</dbReference>
<gene>
    <name evidence="2" type="ORF">SAMN06265374_2470</name>
</gene>
<dbReference type="SUPFAM" id="SSF53474">
    <property type="entry name" value="alpha/beta-Hydrolases"/>
    <property type="match status" value="1"/>
</dbReference>
<dbReference type="InterPro" id="IPR029058">
    <property type="entry name" value="AB_hydrolase_fold"/>
</dbReference>
<accession>A0ABY1P2C2</accession>
<dbReference type="Gene3D" id="3.40.50.1820">
    <property type="entry name" value="alpha/beta hydrolase"/>
    <property type="match status" value="1"/>
</dbReference>
<comment type="caution">
    <text evidence="2">The sequence shown here is derived from an EMBL/GenBank/DDBJ whole genome shotgun (WGS) entry which is preliminary data.</text>
</comment>
<keyword evidence="3" id="KW-1185">Reference proteome</keyword>
<dbReference type="RefSeq" id="WP_155193919.1">
    <property type="nucleotide sequence ID" value="NZ_BAAAEA010000002.1"/>
</dbReference>
<sequence>MGHGKPDLFPGFDTITVETASGWIHCRTGGSGPPLLLLHGYPQSHVIWHKIAPSLAEHFRLVMPDLPGYGASDVPPISPDHGAYSKRTMAATMVELMRILSYDRFAVAGHDRGGRVAYRMALDHPEIVERLAVLDILPTYDYWNRMNRVFGLNIYHWMFLAQPAPFPEDLIAASPIRFLEHTLASWTAQKSLDCFAPEALAHTRAWFCDPDRISATCEDYRAGATIDYKHDEDDMNARRKIKPPVMVLWGTKGIAARVRDPLKVWKGWCDQAGGHAIDCGHFVPEEAPLETGKYFTIFFKTS</sequence>
<dbReference type="Proteomes" id="UP001157914">
    <property type="component" value="Unassembled WGS sequence"/>
</dbReference>
<reference evidence="2 3" key="1">
    <citation type="submission" date="2017-05" db="EMBL/GenBank/DDBJ databases">
        <authorList>
            <person name="Varghese N."/>
            <person name="Submissions S."/>
        </authorList>
    </citation>
    <scope>NUCLEOTIDE SEQUENCE [LARGE SCALE GENOMIC DNA]</scope>
    <source>
        <strain evidence="2 3">DSM 15949</strain>
    </source>
</reference>
<proteinExistence type="predicted"/>
<dbReference type="PRINTS" id="PR00111">
    <property type="entry name" value="ABHYDROLASE"/>
</dbReference>
<dbReference type="Pfam" id="PF00561">
    <property type="entry name" value="Abhydrolase_1"/>
    <property type="match status" value="1"/>
</dbReference>
<protein>
    <submittedName>
        <fullName evidence="2">Haloacetate dehalogenase</fullName>
    </submittedName>
</protein>
<evidence type="ECO:0000313" key="2">
    <source>
        <dbReference type="EMBL" id="SMP24742.1"/>
    </source>
</evidence>
<evidence type="ECO:0000313" key="3">
    <source>
        <dbReference type="Proteomes" id="UP001157914"/>
    </source>
</evidence>
<name>A0ABY1P2C2_9HYPH</name>